<gene>
    <name evidence="1" type="ordered locus">AM1_1992</name>
</gene>
<dbReference type="Proteomes" id="UP000000268">
    <property type="component" value="Chromosome"/>
</dbReference>
<dbReference type="InterPro" id="IPR035944">
    <property type="entry name" value="YfbM-like_sf"/>
</dbReference>
<evidence type="ECO:0000313" key="2">
    <source>
        <dbReference type="Proteomes" id="UP000000268"/>
    </source>
</evidence>
<protein>
    <submittedName>
        <fullName evidence="1">Uncharacterized protein</fullName>
    </submittedName>
</protein>
<dbReference type="AlphaFoldDB" id="B0CFJ0"/>
<dbReference type="Pfam" id="PF08974">
    <property type="entry name" value="DUF1877"/>
    <property type="match status" value="1"/>
</dbReference>
<dbReference type="KEGG" id="amr:AM1_1992"/>
<organism evidence="1 2">
    <name type="scientific">Acaryochloris marina (strain MBIC 11017)</name>
    <dbReference type="NCBI Taxonomy" id="329726"/>
    <lineage>
        <taxon>Bacteria</taxon>
        <taxon>Bacillati</taxon>
        <taxon>Cyanobacteriota</taxon>
        <taxon>Cyanophyceae</taxon>
        <taxon>Acaryochloridales</taxon>
        <taxon>Acaryochloridaceae</taxon>
        <taxon>Acaryochloris</taxon>
    </lineage>
</organism>
<dbReference type="InterPro" id="IPR015068">
    <property type="entry name" value="DUF1877"/>
</dbReference>
<dbReference type="SUPFAM" id="SSF111069">
    <property type="entry name" value="Hypothetical protein yfbM"/>
    <property type="match status" value="1"/>
</dbReference>
<proteinExistence type="predicted"/>
<dbReference type="HOGENOM" id="CLU_1101004_0_0_3"/>
<reference evidence="1 2" key="1">
    <citation type="journal article" date="2008" name="Proc. Natl. Acad. Sci. U.S.A.">
        <title>Niche adaptation and genome expansion in the chlorophyll d-producing cyanobacterium Acaryochloris marina.</title>
        <authorList>
            <person name="Swingley W.D."/>
            <person name="Chen M."/>
            <person name="Cheung P.C."/>
            <person name="Conrad A.L."/>
            <person name="Dejesa L.C."/>
            <person name="Hao J."/>
            <person name="Honchak B.M."/>
            <person name="Karbach L.E."/>
            <person name="Kurdoglu A."/>
            <person name="Lahiri S."/>
            <person name="Mastrian S.D."/>
            <person name="Miyashita H."/>
            <person name="Page L."/>
            <person name="Ramakrishna P."/>
            <person name="Satoh S."/>
            <person name="Sattley W.M."/>
            <person name="Shimada Y."/>
            <person name="Taylor H.L."/>
            <person name="Tomo T."/>
            <person name="Tsuchiya T."/>
            <person name="Wang Z.T."/>
            <person name="Raymond J."/>
            <person name="Mimuro M."/>
            <person name="Blankenship R.E."/>
            <person name="Touchman J.W."/>
        </authorList>
    </citation>
    <scope>NUCLEOTIDE SEQUENCE [LARGE SCALE GENOMIC DNA]</scope>
    <source>
        <strain evidence="2">MBIC 11017</strain>
    </source>
</reference>
<dbReference type="RefSeq" id="WP_012162506.1">
    <property type="nucleotide sequence ID" value="NC_009925.1"/>
</dbReference>
<evidence type="ECO:0000313" key="1">
    <source>
        <dbReference type="EMBL" id="ABW27009.1"/>
    </source>
</evidence>
<dbReference type="Gene3D" id="3.40.1760.10">
    <property type="entry name" value="YfbM-like super family"/>
    <property type="match status" value="1"/>
</dbReference>
<sequence length="252" mass="29022">MVVQKIYWAELAAFKNMSVTALLRQITKTGLDILQKDLEIYEDIIAELAPKNTDIPLIADISELTLEQRQILDEITSDANEVCNVWTEWDVEMLVDLKRDCPKNYERWKQSLYSIVCSEKNCSYLYLGQAWDWGSYVLRNGQAMNHLDCICVANDLNRVNIFAGKPVDPTDSYPCCWYQDVSEVAEISRVLSAIGEKEVRRRFEQAAKINPPIYRGGWSEDQYPFLQEFLQEIQLFYQVTADQGLGMVSSCC</sequence>
<accession>B0CFJ0</accession>
<name>B0CFJ0_ACAM1</name>
<dbReference type="EMBL" id="CP000828">
    <property type="protein sequence ID" value="ABW27009.1"/>
    <property type="molecule type" value="Genomic_DNA"/>
</dbReference>
<keyword evidence="2" id="KW-1185">Reference proteome</keyword>